<keyword evidence="1" id="KW-0547">Nucleotide-binding</keyword>
<evidence type="ECO:0000259" key="3">
    <source>
        <dbReference type="Pfam" id="PF01926"/>
    </source>
</evidence>
<dbReference type="Gene3D" id="3.40.50.300">
    <property type="entry name" value="P-loop containing nucleotide triphosphate hydrolases"/>
    <property type="match status" value="1"/>
</dbReference>
<dbReference type="GeneID" id="78018628"/>
<accession>A0A2S0Q9J8</accession>
<dbReference type="Pfam" id="PF01926">
    <property type="entry name" value="MMR_HSR1"/>
    <property type="match status" value="1"/>
</dbReference>
<dbReference type="RefSeq" id="WP_006194605.1">
    <property type="nucleotide sequence ID" value="NZ_CAWNZE010000001.1"/>
</dbReference>
<keyword evidence="2" id="KW-0342">GTP-binding</keyword>
<evidence type="ECO:0000256" key="2">
    <source>
        <dbReference type="ARBA" id="ARBA00023134"/>
    </source>
</evidence>
<dbReference type="InterPro" id="IPR027417">
    <property type="entry name" value="P-loop_NTPase"/>
</dbReference>
<dbReference type="GO" id="GO:0005525">
    <property type="term" value="F:GTP binding"/>
    <property type="evidence" value="ECO:0007669"/>
    <property type="project" value="UniProtKB-KW"/>
</dbReference>
<evidence type="ECO:0000313" key="5">
    <source>
        <dbReference type="Proteomes" id="UP000244056"/>
    </source>
</evidence>
<dbReference type="EMBL" id="CP020114">
    <property type="protein sequence ID" value="AVZ31048.1"/>
    <property type="molecule type" value="Genomic_DNA"/>
</dbReference>
<dbReference type="AlphaFoldDB" id="A0A2S0Q9J8"/>
<dbReference type="InterPro" id="IPR005225">
    <property type="entry name" value="Small_GTP-bd"/>
</dbReference>
<name>A0A2S0Q9J8_NODSP</name>
<gene>
    <name evidence="4" type="primary">era_2</name>
    <name evidence="4" type="ORF">BMF81_03350</name>
</gene>
<organism evidence="4 5">
    <name type="scientific">Nodularia spumigena UHCC 0039</name>
    <dbReference type="NCBI Taxonomy" id="1914872"/>
    <lineage>
        <taxon>Bacteria</taxon>
        <taxon>Bacillati</taxon>
        <taxon>Cyanobacteriota</taxon>
        <taxon>Cyanophyceae</taxon>
        <taxon>Nostocales</taxon>
        <taxon>Nodulariaceae</taxon>
        <taxon>Nodularia</taxon>
    </lineage>
</organism>
<reference evidence="4 5" key="1">
    <citation type="submission" date="2017-03" db="EMBL/GenBank/DDBJ databases">
        <title>Comparative genomics of the toxic Baltic Sea cyanobacteria Nodularia spumigena UHCC 0039 and its response on varying salinity.</title>
        <authorList>
            <person name="Teikari J.E."/>
        </authorList>
    </citation>
    <scope>NUCLEOTIDE SEQUENCE [LARGE SCALE GENOMIC DNA]</scope>
    <source>
        <strain evidence="4 5">UHCC 0039</strain>
    </source>
</reference>
<feature type="domain" description="G" evidence="3">
    <location>
        <begin position="33"/>
        <end position="151"/>
    </location>
</feature>
<proteinExistence type="predicted"/>
<protein>
    <submittedName>
        <fullName evidence="4">GTPase Era</fullName>
    </submittedName>
</protein>
<sequence length="247" mass="28170">MPDMPEESSDIPQPVLEKIFSQIRQVFTEHPPTIGVIGVSGTGKSSVINTLFGTRLDISHTKACTKDFMAIELEVIGKKAKKEGKKTTLRVFDAPGLGEDIERDPNYLEMYHKYLPQCDVILYLISARNRAIALDQKYIQELKAYSNKMLFAISQVDLVEPCDWANLSPIPSQSQDDNIQEIIKDREPRISKIVEQDVKLIPFSSYRGYNLEVLFNNILSTCKDDRAWLFDVIKSFSYEDFLPSNIQ</sequence>
<dbReference type="Proteomes" id="UP000244056">
    <property type="component" value="Chromosome"/>
</dbReference>
<evidence type="ECO:0000313" key="4">
    <source>
        <dbReference type="EMBL" id="AVZ31048.1"/>
    </source>
</evidence>
<dbReference type="KEGG" id="nsp:BMF81_03350"/>
<evidence type="ECO:0000256" key="1">
    <source>
        <dbReference type="ARBA" id="ARBA00022741"/>
    </source>
</evidence>
<dbReference type="InterPro" id="IPR006073">
    <property type="entry name" value="GTP-bd"/>
</dbReference>
<dbReference type="NCBIfam" id="TIGR00231">
    <property type="entry name" value="small_GTP"/>
    <property type="match status" value="1"/>
</dbReference>
<dbReference type="SUPFAM" id="SSF52540">
    <property type="entry name" value="P-loop containing nucleoside triphosphate hydrolases"/>
    <property type="match status" value="1"/>
</dbReference>